<feature type="compositionally biased region" description="Polar residues" evidence="13">
    <location>
        <begin position="362"/>
        <end position="376"/>
    </location>
</feature>
<comment type="function">
    <text evidence="1 12">Core component of nucleosome. Nucleosomes wrap and compact DNA into chromatin, limiting DNA accessibility to the cellular machineries which require DNA as a template. Histones thereby play a central role in transcription regulation, DNA repair, DNA replication and chromosomal stability. DNA accessibility is regulated via a complex set of post-translational modifications of histones, also called histone code, and nucleosome remodeling.</text>
</comment>
<keyword evidence="7" id="KW-0007">Acetylation</keyword>
<keyword evidence="11" id="KW-0379">Hydroxylation</keyword>
<dbReference type="GO" id="GO:0005634">
    <property type="term" value="C:nucleus"/>
    <property type="evidence" value="ECO:0007669"/>
    <property type="project" value="UniProtKB-SubCell"/>
</dbReference>
<dbReference type="CDD" id="cd22912">
    <property type="entry name" value="HFD_H4"/>
    <property type="match status" value="1"/>
</dbReference>
<keyword evidence="9 12" id="KW-0539">Nucleus</keyword>
<dbReference type="SMART" id="SM00417">
    <property type="entry name" value="H4"/>
    <property type="match status" value="1"/>
</dbReference>
<evidence type="ECO:0000256" key="13">
    <source>
        <dbReference type="SAM" id="MobiDB-lite"/>
    </source>
</evidence>
<evidence type="ECO:0000256" key="6">
    <source>
        <dbReference type="ARBA" id="ARBA00022481"/>
    </source>
</evidence>
<dbReference type="Gene3D" id="1.10.20.10">
    <property type="entry name" value="Histone, subunit A"/>
    <property type="match status" value="1"/>
</dbReference>
<dbReference type="GO" id="GO:0003677">
    <property type="term" value="F:DNA binding"/>
    <property type="evidence" value="ECO:0007669"/>
    <property type="project" value="UniProtKB-KW"/>
</dbReference>
<evidence type="ECO:0000256" key="9">
    <source>
        <dbReference type="ARBA" id="ARBA00023242"/>
    </source>
</evidence>
<organism evidence="15 16">
    <name type="scientific">Scyliorhinus torazame</name>
    <name type="common">Cloudy catshark</name>
    <name type="synonym">Catulus torazame</name>
    <dbReference type="NCBI Taxonomy" id="75743"/>
    <lineage>
        <taxon>Eukaryota</taxon>
        <taxon>Metazoa</taxon>
        <taxon>Chordata</taxon>
        <taxon>Craniata</taxon>
        <taxon>Vertebrata</taxon>
        <taxon>Chondrichthyes</taxon>
        <taxon>Elasmobranchii</taxon>
        <taxon>Galeomorphii</taxon>
        <taxon>Galeoidea</taxon>
        <taxon>Carcharhiniformes</taxon>
        <taxon>Scyliorhinidae</taxon>
        <taxon>Scyliorhinus</taxon>
    </lineage>
</organism>
<dbReference type="SMART" id="SM00233">
    <property type="entry name" value="PH"/>
    <property type="match status" value="1"/>
</dbReference>
<evidence type="ECO:0000313" key="16">
    <source>
        <dbReference type="Proteomes" id="UP000288216"/>
    </source>
</evidence>
<keyword evidence="16" id="KW-1185">Reference proteome</keyword>
<dbReference type="STRING" id="75743.A0A401NS91"/>
<sequence>MRIEMPYVDRNSRICGFLDIEEVEGSGKFLRRYFILDTLDNALFWYMDNPQNLPPGTQYVGSLQLPYISKVSEATAKQKPKVEFCFGAYLLSKCSESYVPQLKEGKGLGKGGAKRHRKVLRDNIQGITKPAIRRLACRGSVKRISGLIYEETRGVLKVFLENVPKGNANDPQPSAELKRPTTEGQKQQIPYKTEIIGGVVVQTPITQVNGGESQEAAESATHSVLKRSLSHIPVSGNKQTSGPQFLKSGFCVKQGIVRKSWKRRYFTLDENFFSYFKCELEKEPLRAIPLKDIQKAQNCSCSQALMRDNLFEIVTTSRTFYIQADSPAEMESWMKAINQAIKAMKCSGNNMAVPVQYTITGRTSSSQPLDSLTVSNPSSSAPMWPQSSSKPQGEEKRPLAKSTSVVSSWQPWTPVPTAGESHLSPVEEIGRHESALKAPSEVPKSQLPMKEDVNGQGKRRRHRSQPAPRNEQKIQYNIDDDGIRTTDV</sequence>
<dbReference type="EMBL" id="BFAA01000033">
    <property type="protein sequence ID" value="GCB63768.1"/>
    <property type="molecule type" value="Genomic_DNA"/>
</dbReference>
<dbReference type="CDD" id="cd13271">
    <property type="entry name" value="PH2_TAPP1_2"/>
    <property type="match status" value="1"/>
</dbReference>
<gene>
    <name evidence="15" type="ORF">scyTo_0000194</name>
</gene>
<feature type="region of interest" description="Disordered" evidence="13">
    <location>
        <begin position="166"/>
        <end position="186"/>
    </location>
</feature>
<evidence type="ECO:0000256" key="4">
    <source>
        <dbReference type="ARBA" id="ARBA00006564"/>
    </source>
</evidence>
<evidence type="ECO:0000256" key="1">
    <source>
        <dbReference type="ARBA" id="ARBA00002001"/>
    </source>
</evidence>
<keyword evidence="5 12" id="KW-0158">Chromosome</keyword>
<dbReference type="SUPFAM" id="SSF47113">
    <property type="entry name" value="Histone-fold"/>
    <property type="match status" value="1"/>
</dbReference>
<feature type="region of interest" description="Disordered" evidence="13">
    <location>
        <begin position="362"/>
        <end position="488"/>
    </location>
</feature>
<evidence type="ECO:0000259" key="14">
    <source>
        <dbReference type="PROSITE" id="PS50003"/>
    </source>
</evidence>
<keyword evidence="8 12" id="KW-0238">DNA-binding</keyword>
<dbReference type="PRINTS" id="PR00623">
    <property type="entry name" value="HISTONEH4"/>
</dbReference>
<dbReference type="Pfam" id="PF00169">
    <property type="entry name" value="PH"/>
    <property type="match status" value="1"/>
</dbReference>
<dbReference type="Gene3D" id="2.30.29.30">
    <property type="entry name" value="Pleckstrin-homology domain (PH domain)/Phosphotyrosine-binding domain (PTB)"/>
    <property type="match status" value="2"/>
</dbReference>
<feature type="compositionally biased region" description="Low complexity" evidence="13">
    <location>
        <begin position="377"/>
        <end position="389"/>
    </location>
</feature>
<dbReference type="OMA" id="KCHPKEM"/>
<dbReference type="GO" id="GO:0000786">
    <property type="term" value="C:nucleosome"/>
    <property type="evidence" value="ECO:0007669"/>
    <property type="project" value="UniProtKB-KW"/>
</dbReference>
<dbReference type="InterPro" id="IPR001951">
    <property type="entry name" value="Histone_H4"/>
</dbReference>
<evidence type="ECO:0000256" key="3">
    <source>
        <dbReference type="ARBA" id="ARBA00004286"/>
    </source>
</evidence>
<proteinExistence type="inferred from homology"/>
<evidence type="ECO:0000256" key="5">
    <source>
        <dbReference type="ARBA" id="ARBA00022454"/>
    </source>
</evidence>
<dbReference type="Proteomes" id="UP000288216">
    <property type="component" value="Unassembled WGS sequence"/>
</dbReference>
<feature type="domain" description="PH" evidence="14">
    <location>
        <begin position="244"/>
        <end position="342"/>
    </location>
</feature>
<evidence type="ECO:0000313" key="15">
    <source>
        <dbReference type="EMBL" id="GCB63768.1"/>
    </source>
</evidence>
<protein>
    <recommendedName>
        <fullName evidence="12">Histone H4</fullName>
    </recommendedName>
</protein>
<dbReference type="InterPro" id="IPR019809">
    <property type="entry name" value="Histone_H4_CS"/>
</dbReference>
<feature type="compositionally biased region" description="Polar residues" evidence="13">
    <location>
        <begin position="401"/>
        <end position="411"/>
    </location>
</feature>
<comment type="caution">
    <text evidence="15">The sequence shown here is derived from an EMBL/GenBank/DDBJ whole genome shotgun (WGS) entry which is preliminary data.</text>
</comment>
<evidence type="ECO:0000256" key="7">
    <source>
        <dbReference type="ARBA" id="ARBA00022990"/>
    </source>
</evidence>
<evidence type="ECO:0000256" key="11">
    <source>
        <dbReference type="ARBA" id="ARBA00023278"/>
    </source>
</evidence>
<accession>A0A401NS91</accession>
<dbReference type="SUPFAM" id="SSF50729">
    <property type="entry name" value="PH domain-like"/>
    <property type="match status" value="2"/>
</dbReference>
<comment type="similarity">
    <text evidence="4 12">Belongs to the histone H4 family.</text>
</comment>
<dbReference type="PANTHER" id="PTHR14336">
    <property type="entry name" value="TANDEM PH DOMAIN CONTAINING PROTEIN"/>
    <property type="match status" value="1"/>
</dbReference>
<dbReference type="GO" id="GO:0030527">
    <property type="term" value="F:structural constituent of chromatin"/>
    <property type="evidence" value="ECO:0007669"/>
    <property type="project" value="InterPro"/>
</dbReference>
<name>A0A401NS91_SCYTO</name>
<evidence type="ECO:0000256" key="10">
    <source>
        <dbReference type="ARBA" id="ARBA00023269"/>
    </source>
</evidence>
<keyword evidence="10 12" id="KW-0544">Nucleosome core</keyword>
<dbReference type="InterPro" id="IPR011993">
    <property type="entry name" value="PH-like_dom_sf"/>
</dbReference>
<evidence type="ECO:0000256" key="12">
    <source>
        <dbReference type="RuleBase" id="RU000528"/>
    </source>
</evidence>
<dbReference type="InterPro" id="IPR001849">
    <property type="entry name" value="PH_domain"/>
</dbReference>
<dbReference type="GO" id="GO:0046982">
    <property type="term" value="F:protein heterodimerization activity"/>
    <property type="evidence" value="ECO:0007669"/>
    <property type="project" value="InterPro"/>
</dbReference>
<comment type="subcellular location">
    <subcellularLocation>
        <location evidence="3">Chromosome</location>
    </subcellularLocation>
    <subcellularLocation>
        <location evidence="2">Nucleus</location>
    </subcellularLocation>
</comment>
<dbReference type="PROSITE" id="PS50003">
    <property type="entry name" value="PH_DOMAIN"/>
    <property type="match status" value="1"/>
</dbReference>
<dbReference type="PANTHER" id="PTHR14336:SF8">
    <property type="entry name" value="PROTEIN OPY1"/>
    <property type="match status" value="1"/>
</dbReference>
<evidence type="ECO:0000256" key="8">
    <source>
        <dbReference type="ARBA" id="ARBA00023125"/>
    </source>
</evidence>
<dbReference type="InterPro" id="IPR051707">
    <property type="entry name" value="PI-Interact_SigTrans_Reg"/>
</dbReference>
<dbReference type="AlphaFoldDB" id="A0A401NS91"/>
<evidence type="ECO:0000256" key="2">
    <source>
        <dbReference type="ARBA" id="ARBA00004123"/>
    </source>
</evidence>
<dbReference type="OrthoDB" id="185175at2759"/>
<keyword evidence="6" id="KW-0488">Methylation</keyword>
<comment type="subunit">
    <text evidence="12">The nucleosome is a histone octamer containing two molecules each of H2A, H2B, H3 and H4 assembled in one H3-H4 heterotetramer and two H2A-H2B heterodimers. The octamer wraps approximately 147 bp of DNA.</text>
</comment>
<dbReference type="FunFam" id="2.30.29.30:FF:000049">
    <property type="entry name" value="pleckstrin homology domain-containing family A member 1 isoform X1"/>
    <property type="match status" value="1"/>
</dbReference>
<reference evidence="15 16" key="1">
    <citation type="journal article" date="2018" name="Nat. Ecol. Evol.">
        <title>Shark genomes provide insights into elasmobranch evolution and the origin of vertebrates.</title>
        <authorList>
            <person name="Hara Y"/>
            <person name="Yamaguchi K"/>
            <person name="Onimaru K"/>
            <person name="Kadota M"/>
            <person name="Koyanagi M"/>
            <person name="Keeley SD"/>
            <person name="Tatsumi K"/>
            <person name="Tanaka K"/>
            <person name="Motone F"/>
            <person name="Kageyama Y"/>
            <person name="Nozu R"/>
            <person name="Adachi N"/>
            <person name="Nishimura O"/>
            <person name="Nakagawa R"/>
            <person name="Tanegashima C"/>
            <person name="Kiyatake I"/>
            <person name="Matsumoto R"/>
            <person name="Murakumo K"/>
            <person name="Nishida K"/>
            <person name="Terakita A"/>
            <person name="Kuratani S"/>
            <person name="Sato K"/>
            <person name="Hyodo S Kuraku.S."/>
        </authorList>
    </citation>
    <scope>NUCLEOTIDE SEQUENCE [LARGE SCALE GENOMIC DNA]</scope>
</reference>
<dbReference type="PROSITE" id="PS00047">
    <property type="entry name" value="HISTONE_H4"/>
    <property type="match status" value="1"/>
</dbReference>
<dbReference type="InterPro" id="IPR009072">
    <property type="entry name" value="Histone-fold"/>
</dbReference>